<keyword evidence="1" id="KW-0472">Membrane</keyword>
<keyword evidence="1" id="KW-0812">Transmembrane</keyword>
<sequence length="117" mass="13284">MVFRKHSWNLQKFQVEISKVERRVTRRSSSTDASTFAAILSMSSILFFIMDVGPAVLKHTNPFTHILNVHTSLSINLCKRITWPIPELANPFQTAVARRLRALGTLECACLKESNLK</sequence>
<dbReference type="EMBL" id="GBRD01001073">
    <property type="protein sequence ID" value="JAG64748.1"/>
    <property type="molecule type" value="Transcribed_RNA"/>
</dbReference>
<name>A0A0K8TGM2_LYGHE</name>
<accession>A0A0K8TGM2</accession>
<evidence type="ECO:0000313" key="2">
    <source>
        <dbReference type="EMBL" id="JAG64748.1"/>
    </source>
</evidence>
<feature type="transmembrane region" description="Helical" evidence="1">
    <location>
        <begin position="36"/>
        <end position="57"/>
    </location>
</feature>
<evidence type="ECO:0000256" key="1">
    <source>
        <dbReference type="SAM" id="Phobius"/>
    </source>
</evidence>
<proteinExistence type="predicted"/>
<keyword evidence="1" id="KW-1133">Transmembrane helix</keyword>
<protein>
    <submittedName>
        <fullName evidence="2">Uncharacterized protein</fullName>
    </submittedName>
</protein>
<organism evidence="2">
    <name type="scientific">Lygus hesperus</name>
    <name type="common">Western plant bug</name>
    <dbReference type="NCBI Taxonomy" id="30085"/>
    <lineage>
        <taxon>Eukaryota</taxon>
        <taxon>Metazoa</taxon>
        <taxon>Ecdysozoa</taxon>
        <taxon>Arthropoda</taxon>
        <taxon>Hexapoda</taxon>
        <taxon>Insecta</taxon>
        <taxon>Pterygota</taxon>
        <taxon>Neoptera</taxon>
        <taxon>Paraneoptera</taxon>
        <taxon>Hemiptera</taxon>
        <taxon>Heteroptera</taxon>
        <taxon>Panheteroptera</taxon>
        <taxon>Cimicomorpha</taxon>
        <taxon>Miridae</taxon>
        <taxon>Mirini</taxon>
        <taxon>Lygus</taxon>
    </lineage>
</organism>
<dbReference type="AlphaFoldDB" id="A0A0K8TGM2"/>
<reference evidence="2" key="1">
    <citation type="submission" date="2014-09" db="EMBL/GenBank/DDBJ databases">
        <authorList>
            <person name="Magalhaes I.L.F."/>
            <person name="Oliveira U."/>
            <person name="Santos F.R."/>
            <person name="Vidigal T.H.D.A."/>
            <person name="Brescovit A.D."/>
            <person name="Santos A.J."/>
        </authorList>
    </citation>
    <scope>NUCLEOTIDE SEQUENCE</scope>
</reference>